<accession>A0A645I7C7</accession>
<sequence>MAQGMGAGIWQPDPTARTFDDLLYRTRCDRRSSTGNLPNKDSRVTDCRSLVLDIVGKRLASLLGKWNYILPLRLGTVQGERAGLPVNICKVQVGNLTRAQSQIQRQTHNGICALGRLACCSGRIQ</sequence>
<dbReference type="AlphaFoldDB" id="A0A645I7C7"/>
<gene>
    <name evidence="1" type="ORF">SDC9_194838</name>
</gene>
<proteinExistence type="predicted"/>
<dbReference type="EMBL" id="VSSQ01108585">
    <property type="protein sequence ID" value="MPN47237.1"/>
    <property type="molecule type" value="Genomic_DNA"/>
</dbReference>
<reference evidence="1" key="1">
    <citation type="submission" date="2019-08" db="EMBL/GenBank/DDBJ databases">
        <authorList>
            <person name="Kucharzyk K."/>
            <person name="Murdoch R.W."/>
            <person name="Higgins S."/>
            <person name="Loffler F."/>
        </authorList>
    </citation>
    <scope>NUCLEOTIDE SEQUENCE</scope>
</reference>
<evidence type="ECO:0000313" key="1">
    <source>
        <dbReference type="EMBL" id="MPN47237.1"/>
    </source>
</evidence>
<name>A0A645I7C7_9ZZZZ</name>
<organism evidence="1">
    <name type="scientific">bioreactor metagenome</name>
    <dbReference type="NCBI Taxonomy" id="1076179"/>
    <lineage>
        <taxon>unclassified sequences</taxon>
        <taxon>metagenomes</taxon>
        <taxon>ecological metagenomes</taxon>
    </lineage>
</organism>
<comment type="caution">
    <text evidence="1">The sequence shown here is derived from an EMBL/GenBank/DDBJ whole genome shotgun (WGS) entry which is preliminary data.</text>
</comment>
<protein>
    <submittedName>
        <fullName evidence="1">Uncharacterized protein</fullName>
    </submittedName>
</protein>